<dbReference type="InterPro" id="IPR055206">
    <property type="entry name" value="DEXQc_SUV3"/>
</dbReference>
<comment type="catalytic activity">
    <reaction evidence="9">
        <text>ATP + H2O = ADP + phosphate + H(+)</text>
        <dbReference type="Rhea" id="RHEA:13065"/>
        <dbReference type="ChEBI" id="CHEBI:15377"/>
        <dbReference type="ChEBI" id="CHEBI:15378"/>
        <dbReference type="ChEBI" id="CHEBI:30616"/>
        <dbReference type="ChEBI" id="CHEBI:43474"/>
        <dbReference type="ChEBI" id="CHEBI:456216"/>
        <dbReference type="EC" id="3.6.4.13"/>
    </reaction>
</comment>
<dbReference type="Pfam" id="PF00271">
    <property type="entry name" value="Helicase_C"/>
    <property type="match status" value="1"/>
</dbReference>
<dbReference type="SUPFAM" id="SSF52540">
    <property type="entry name" value="P-loop containing nucleoside triphosphate hydrolases"/>
    <property type="match status" value="1"/>
</dbReference>
<dbReference type="PROSITE" id="PS51194">
    <property type="entry name" value="HELICASE_CTER"/>
    <property type="match status" value="1"/>
</dbReference>
<feature type="region of interest" description="Disordered" evidence="11">
    <location>
        <begin position="498"/>
        <end position="523"/>
    </location>
</feature>
<sequence>MLRSPVLRLVRKPLPTLVRTRVRVSAKSKSSKRPKKESQSQNLVDYLPNTRSNDWISGFDTVTSTHYDTLGKLSSHSGPLKTIEGLQDIIEVALFELTESIYKSDFKHIKSPETDKKHMKSTLQQLEHDITKSLSSESSLQPVTLSHLLLPTPQTLPSTLYALLHPTPLITTFFKDIANKPEDQAYYLLEHAFKNQLTSISAHLTSPQDLRVDISNPAEWYPSARRLKRHLILHVGPTNSGKTYNALKRLRESNDGVYAGPLRLLAREVYNRFKSDGIRCNLITGEEVIHDLDEFGSKAPLSCSTVEMVSLNTDFEVAVIDEIQMIADEQRGSAWTNALLGVKAKEVHLCGEASVVPLIRRLAEITGDKVTVNEYERLGTLKVEKKPLMKSFDDLRKGDCVVVFSKKRILAYKAEIERTSRLKVGVIYGALPAETRTEQANKFNSGEYDVLVASDAIGMGLNLRIRRVIFDDHKKYNGNRKIDIPIPHIKQIGGRAGRFKVAPSGNTSTGAEPRNTEKDDEDDEAVGYVSAFTQDSLDYIRQCMAADTIMLKKATLWPSDEILSQYISEFPNNTPIQSIIRKFKSEVQKSSLFAIGSDSDILSMLEVLEHVRGMLMADLLRITTAPLSPRLPQFNSVLFEFAASVTNNQTLTCFDFKSLDFSVLEKKLLTIDDLSLMENLHKYLMVWLWMNNRYPSLFVNRESAIDVKNLIEDKIEDVLSGMNMKKLGGKAK</sequence>
<evidence type="ECO:0000256" key="3">
    <source>
        <dbReference type="ARBA" id="ARBA00022741"/>
    </source>
</evidence>
<keyword evidence="7" id="KW-0809">Transit peptide</keyword>
<dbReference type="FunFam" id="3.40.50.300:FF:000269">
    <property type="entry name" value="ATP-dependent RNA helicase SUPV3L1, mitochondrial"/>
    <property type="match status" value="1"/>
</dbReference>
<evidence type="ECO:0000256" key="1">
    <source>
        <dbReference type="ARBA" id="ARBA00004173"/>
    </source>
</evidence>
<dbReference type="GO" id="GO:0000965">
    <property type="term" value="P:mitochondrial RNA 3'-end processing"/>
    <property type="evidence" value="ECO:0007669"/>
    <property type="project" value="TreeGrafter"/>
</dbReference>
<gene>
    <name evidence="13" type="ORF">CYFA0S_23e00782g</name>
</gene>
<dbReference type="InterPro" id="IPR050699">
    <property type="entry name" value="RNA-DNA_Helicase"/>
</dbReference>
<dbReference type="EC" id="3.6.4.13" evidence="2"/>
<evidence type="ECO:0000313" key="13">
    <source>
        <dbReference type="EMBL" id="CDR46415.1"/>
    </source>
</evidence>
<dbReference type="InterPro" id="IPR001650">
    <property type="entry name" value="Helicase_C-like"/>
</dbReference>
<keyword evidence="6" id="KW-0067">ATP-binding</keyword>
<proteinExistence type="predicted"/>
<dbReference type="Pfam" id="PF22527">
    <property type="entry name" value="DEXQc_Suv3"/>
    <property type="match status" value="1"/>
</dbReference>
<keyword evidence="4" id="KW-0378">Hydrolase</keyword>
<evidence type="ECO:0000256" key="4">
    <source>
        <dbReference type="ARBA" id="ARBA00022801"/>
    </source>
</evidence>
<dbReference type="CDD" id="cd17913">
    <property type="entry name" value="DEXQc_Suv3"/>
    <property type="match status" value="1"/>
</dbReference>
<dbReference type="Gene3D" id="1.20.272.40">
    <property type="match status" value="1"/>
</dbReference>
<evidence type="ECO:0000256" key="2">
    <source>
        <dbReference type="ARBA" id="ARBA00012552"/>
    </source>
</evidence>
<dbReference type="OrthoDB" id="6692397at2759"/>
<dbReference type="PANTHER" id="PTHR12131:SF1">
    <property type="entry name" value="ATP-DEPENDENT RNA HELICASE SUPV3L1, MITOCHONDRIAL-RELATED"/>
    <property type="match status" value="1"/>
</dbReference>
<protein>
    <recommendedName>
        <fullName evidence="10">ATP-dependent RNA helicase SUV3, mitochondrial</fullName>
        <ecNumber evidence="2">3.6.4.13</ecNumber>
    </recommendedName>
</protein>
<comment type="subcellular location">
    <subcellularLocation>
        <location evidence="1">Mitochondrion</location>
    </subcellularLocation>
</comment>
<evidence type="ECO:0000256" key="11">
    <source>
        <dbReference type="SAM" id="MobiDB-lite"/>
    </source>
</evidence>
<dbReference type="Gene3D" id="3.40.50.300">
    <property type="entry name" value="P-loop containing nucleotide triphosphate hydrolases"/>
    <property type="match status" value="2"/>
</dbReference>
<evidence type="ECO:0000256" key="5">
    <source>
        <dbReference type="ARBA" id="ARBA00022806"/>
    </source>
</evidence>
<reference evidence="13" key="1">
    <citation type="journal article" date="2014" name="Genome Announc.">
        <title>Genome sequence of the yeast Cyberlindnera fabianii (Hansenula fabianii).</title>
        <authorList>
            <person name="Freel K.C."/>
            <person name="Sarilar V."/>
            <person name="Neuveglise C."/>
            <person name="Devillers H."/>
            <person name="Friedrich A."/>
            <person name="Schacherer J."/>
        </authorList>
    </citation>
    <scope>NUCLEOTIDE SEQUENCE</scope>
    <source>
        <strain evidence="13">YJS4271</strain>
    </source>
</reference>
<dbReference type="InterPro" id="IPR044774">
    <property type="entry name" value="Suv3_DEXQc"/>
</dbReference>
<dbReference type="GO" id="GO:0016787">
    <property type="term" value="F:hydrolase activity"/>
    <property type="evidence" value="ECO:0007669"/>
    <property type="project" value="UniProtKB-KW"/>
</dbReference>
<dbReference type="CDD" id="cd18805">
    <property type="entry name" value="SF2_C_suv3"/>
    <property type="match status" value="1"/>
</dbReference>
<evidence type="ECO:0000259" key="12">
    <source>
        <dbReference type="PROSITE" id="PS51194"/>
    </source>
</evidence>
<dbReference type="FunFam" id="3.40.50.300:FF:001549">
    <property type="entry name" value="SUV3p ATP-dependent RNA helicase"/>
    <property type="match status" value="1"/>
</dbReference>
<dbReference type="Pfam" id="PF12513">
    <property type="entry name" value="SUV3_C"/>
    <property type="match status" value="1"/>
</dbReference>
<dbReference type="InterPro" id="IPR022192">
    <property type="entry name" value="SUV3_C"/>
</dbReference>
<dbReference type="EMBL" id="LK052908">
    <property type="protein sequence ID" value="CDR46415.1"/>
    <property type="molecule type" value="Genomic_DNA"/>
</dbReference>
<evidence type="ECO:0000256" key="7">
    <source>
        <dbReference type="ARBA" id="ARBA00022946"/>
    </source>
</evidence>
<feature type="domain" description="Helicase C-terminal" evidence="12">
    <location>
        <begin position="387"/>
        <end position="578"/>
    </location>
</feature>
<dbReference type="GO" id="GO:0005524">
    <property type="term" value="F:ATP binding"/>
    <property type="evidence" value="ECO:0007669"/>
    <property type="project" value="UniProtKB-KW"/>
</dbReference>
<feature type="region of interest" description="Disordered" evidence="11">
    <location>
        <begin position="21"/>
        <end position="42"/>
    </location>
</feature>
<name>A0A061B920_CYBFA</name>
<evidence type="ECO:0000256" key="9">
    <source>
        <dbReference type="ARBA" id="ARBA00047984"/>
    </source>
</evidence>
<evidence type="ECO:0000256" key="8">
    <source>
        <dbReference type="ARBA" id="ARBA00023128"/>
    </source>
</evidence>
<organism evidence="13">
    <name type="scientific">Cyberlindnera fabianii</name>
    <name type="common">Yeast</name>
    <name type="synonym">Hansenula fabianii</name>
    <dbReference type="NCBI Taxonomy" id="36022"/>
    <lineage>
        <taxon>Eukaryota</taxon>
        <taxon>Fungi</taxon>
        <taxon>Dikarya</taxon>
        <taxon>Ascomycota</taxon>
        <taxon>Saccharomycotina</taxon>
        <taxon>Saccharomycetes</taxon>
        <taxon>Phaffomycetales</taxon>
        <taxon>Phaffomycetaceae</taxon>
        <taxon>Cyberlindnera</taxon>
    </lineage>
</organism>
<dbReference type="GO" id="GO:0003724">
    <property type="term" value="F:RNA helicase activity"/>
    <property type="evidence" value="ECO:0007669"/>
    <property type="project" value="UniProtKB-EC"/>
</dbReference>
<accession>A0A061B920</accession>
<evidence type="ECO:0000256" key="6">
    <source>
        <dbReference type="ARBA" id="ARBA00022840"/>
    </source>
</evidence>
<dbReference type="SMART" id="SM00490">
    <property type="entry name" value="HELICc"/>
    <property type="match status" value="1"/>
</dbReference>
<dbReference type="PhylomeDB" id="A0A061B920"/>
<dbReference type="PANTHER" id="PTHR12131">
    <property type="entry name" value="ATP-DEPENDENT RNA AND DNA HELICASE"/>
    <property type="match status" value="1"/>
</dbReference>
<keyword evidence="8" id="KW-0496">Mitochondrion</keyword>
<dbReference type="AlphaFoldDB" id="A0A061B920"/>
<dbReference type="InterPro" id="IPR027417">
    <property type="entry name" value="P-loop_NTPase"/>
</dbReference>
<keyword evidence="3" id="KW-0547">Nucleotide-binding</keyword>
<keyword evidence="5" id="KW-0347">Helicase</keyword>
<dbReference type="Gene3D" id="1.20.58.1080">
    <property type="match status" value="1"/>
</dbReference>
<dbReference type="GO" id="GO:0045025">
    <property type="term" value="C:mitochondrial degradosome"/>
    <property type="evidence" value="ECO:0007669"/>
    <property type="project" value="TreeGrafter"/>
</dbReference>
<evidence type="ECO:0000256" key="10">
    <source>
        <dbReference type="ARBA" id="ARBA00071444"/>
    </source>
</evidence>
<dbReference type="VEuPathDB" id="FungiDB:BON22_4288"/>
<feature type="compositionally biased region" description="Basic residues" evidence="11">
    <location>
        <begin position="21"/>
        <end position="35"/>
    </location>
</feature>